<dbReference type="EMBL" id="BQXS01016345">
    <property type="protein sequence ID" value="GKT33885.1"/>
    <property type="molecule type" value="Genomic_DNA"/>
</dbReference>
<keyword evidence="2" id="KW-1185">Reference proteome</keyword>
<protein>
    <submittedName>
        <fullName evidence="1">Uncharacterized protein</fullName>
    </submittedName>
</protein>
<accession>A0ABQ5KN24</accession>
<name>A0ABQ5KN24_9EUKA</name>
<comment type="caution">
    <text evidence="1">The sequence shown here is derived from an EMBL/GenBank/DDBJ whole genome shotgun (WGS) entry which is preliminary data.</text>
</comment>
<sequence length="19" mass="2199">MLSHRLIGIDKDEDAELDE</sequence>
<dbReference type="Proteomes" id="UP001057375">
    <property type="component" value="Unassembled WGS sequence"/>
</dbReference>
<proteinExistence type="predicted"/>
<evidence type="ECO:0000313" key="2">
    <source>
        <dbReference type="Proteomes" id="UP001057375"/>
    </source>
</evidence>
<evidence type="ECO:0000313" key="1">
    <source>
        <dbReference type="EMBL" id="GKT33885.1"/>
    </source>
</evidence>
<reference evidence="1" key="1">
    <citation type="submission" date="2022-03" db="EMBL/GenBank/DDBJ databases">
        <title>Draft genome sequence of Aduncisulcus paluster, a free-living microaerophilic Fornicata.</title>
        <authorList>
            <person name="Yuyama I."/>
            <person name="Kume K."/>
            <person name="Tamura T."/>
            <person name="Inagaki Y."/>
            <person name="Hashimoto T."/>
        </authorList>
    </citation>
    <scope>NUCLEOTIDE SEQUENCE</scope>
    <source>
        <strain evidence="1">NY0171</strain>
    </source>
</reference>
<feature type="non-terminal residue" evidence="1">
    <location>
        <position position="19"/>
    </location>
</feature>
<gene>
    <name evidence="1" type="ORF">ADUPG1_014534</name>
</gene>
<organism evidence="1 2">
    <name type="scientific">Aduncisulcus paluster</name>
    <dbReference type="NCBI Taxonomy" id="2918883"/>
    <lineage>
        <taxon>Eukaryota</taxon>
        <taxon>Metamonada</taxon>
        <taxon>Carpediemonas-like organisms</taxon>
        <taxon>Aduncisulcus</taxon>
    </lineage>
</organism>